<organism evidence="1 2">
    <name type="scientific">Gardnerella vaginalis</name>
    <dbReference type="NCBI Taxonomy" id="2702"/>
    <lineage>
        <taxon>Bacteria</taxon>
        <taxon>Bacillati</taxon>
        <taxon>Actinomycetota</taxon>
        <taxon>Actinomycetes</taxon>
        <taxon>Bifidobacteriales</taxon>
        <taxon>Bifidobacteriaceae</taxon>
        <taxon>Gardnerella</taxon>
    </lineage>
</organism>
<accession>A0A3E2C629</accession>
<proteinExistence type="predicted"/>
<dbReference type="Proteomes" id="UP000258379">
    <property type="component" value="Unassembled WGS sequence"/>
</dbReference>
<sequence>VRNVPVGDCVRVIVDGGLCIAQDPKVGDCYRLLLQAQMPYRGKEISFDAIRQAGGSASAISELCALEYTSESELERHQQSVDLTNAHAPQHPEVAKWAQWKCTLPDSVKRSLEEILIRSAL</sequence>
<dbReference type="EMBL" id="NNRU01000007">
    <property type="protein sequence ID" value="RFT27210.1"/>
    <property type="molecule type" value="Genomic_DNA"/>
</dbReference>
<feature type="non-terminal residue" evidence="1">
    <location>
        <position position="1"/>
    </location>
</feature>
<keyword evidence="1" id="KW-0378">Hydrolase</keyword>
<comment type="caution">
    <text evidence="1">The sequence shown here is derived from an EMBL/GenBank/DDBJ whole genome shotgun (WGS) entry which is preliminary data.</text>
</comment>
<evidence type="ECO:0000313" key="1">
    <source>
        <dbReference type="EMBL" id="RFT27210.1"/>
    </source>
</evidence>
<protein>
    <submittedName>
        <fullName evidence="1">Alpha-glucosidase (Family 31 of glycosyl hydrolase)</fullName>
    </submittedName>
</protein>
<gene>
    <name evidence="1" type="ORF">CG405_08030</name>
</gene>
<name>A0A3E2C629_GARVA</name>
<dbReference type="AlphaFoldDB" id="A0A3E2C629"/>
<reference evidence="1 2" key="1">
    <citation type="submission" date="2017-07" db="EMBL/GenBank/DDBJ databases">
        <title>A comparative genomics approach to explaining the enigmatic role of Gardnerella vaginalis in the vaginal microbiome.</title>
        <authorList>
            <person name="Vancuren S.J."/>
            <person name="Hill J.E."/>
        </authorList>
    </citation>
    <scope>NUCLEOTIDE SEQUENCE [LARGE SCALE GENOMIC DNA]</scope>
    <source>
        <strain evidence="1 2">WP023</strain>
    </source>
</reference>
<dbReference type="GO" id="GO:0016787">
    <property type="term" value="F:hydrolase activity"/>
    <property type="evidence" value="ECO:0007669"/>
    <property type="project" value="UniProtKB-KW"/>
</dbReference>
<evidence type="ECO:0000313" key="2">
    <source>
        <dbReference type="Proteomes" id="UP000258379"/>
    </source>
</evidence>